<protein>
    <recommendedName>
        <fullName evidence="2">Ubiquitin-like domain-containing protein</fullName>
    </recommendedName>
</protein>
<sequence length="208" mass="22724">MEHKLRPFAGRDRGPSIRFASSSMPPAPKQNHTWASSMAGGEAATRRNDVMAPEESVWITVRRQRDVVPLRIEMLLSHTVADLKEAIAKLGGVPGENQRIFHRSCLLGDRQTIEECGLAVRPEVQMVPHLGHKATPGVGSISARRGYNMVPGNVPWKPSRHAKLTSRDVHEFWGPGDPAGQLPRLPPAPATPRRTAGLSLPAVVVDLQ</sequence>
<feature type="region of interest" description="Disordered" evidence="1">
    <location>
        <begin position="171"/>
        <end position="195"/>
    </location>
</feature>
<organism evidence="3">
    <name type="scientific">Pyrodinium bahamense</name>
    <dbReference type="NCBI Taxonomy" id="73915"/>
    <lineage>
        <taxon>Eukaryota</taxon>
        <taxon>Sar</taxon>
        <taxon>Alveolata</taxon>
        <taxon>Dinophyceae</taxon>
        <taxon>Gonyaulacales</taxon>
        <taxon>Pyrocystaceae</taxon>
        <taxon>Pyrodinium</taxon>
    </lineage>
</organism>
<evidence type="ECO:0000313" key="3">
    <source>
        <dbReference type="EMBL" id="CAD8351700.1"/>
    </source>
</evidence>
<reference evidence="3" key="1">
    <citation type="submission" date="2021-01" db="EMBL/GenBank/DDBJ databases">
        <authorList>
            <person name="Corre E."/>
            <person name="Pelletier E."/>
            <person name="Niang G."/>
            <person name="Scheremetjew M."/>
            <person name="Finn R."/>
            <person name="Kale V."/>
            <person name="Holt S."/>
            <person name="Cochrane G."/>
            <person name="Meng A."/>
            <person name="Brown T."/>
            <person name="Cohen L."/>
        </authorList>
    </citation>
    <scope>NUCLEOTIDE SEQUENCE</scope>
    <source>
        <strain evidence="3">Pbaha01</strain>
    </source>
</reference>
<proteinExistence type="predicted"/>
<dbReference type="Gene3D" id="3.10.20.90">
    <property type="entry name" value="Phosphatidylinositol 3-kinase Catalytic Subunit, Chain A, domain 1"/>
    <property type="match status" value="1"/>
</dbReference>
<accession>A0A7S0FCG1</accession>
<feature type="compositionally biased region" description="Polar residues" evidence="1">
    <location>
        <begin position="19"/>
        <end position="36"/>
    </location>
</feature>
<dbReference type="InterPro" id="IPR000626">
    <property type="entry name" value="Ubiquitin-like_dom"/>
</dbReference>
<dbReference type="PROSITE" id="PS50053">
    <property type="entry name" value="UBIQUITIN_2"/>
    <property type="match status" value="1"/>
</dbReference>
<feature type="domain" description="Ubiquitin-like" evidence="2">
    <location>
        <begin position="57"/>
        <end position="127"/>
    </location>
</feature>
<dbReference type="EMBL" id="HBEG01011812">
    <property type="protein sequence ID" value="CAD8351700.1"/>
    <property type="molecule type" value="Transcribed_RNA"/>
</dbReference>
<evidence type="ECO:0000259" key="2">
    <source>
        <dbReference type="PROSITE" id="PS50053"/>
    </source>
</evidence>
<name>A0A7S0FCG1_9DINO</name>
<dbReference type="AlphaFoldDB" id="A0A7S0FCG1"/>
<feature type="region of interest" description="Disordered" evidence="1">
    <location>
        <begin position="1"/>
        <end position="47"/>
    </location>
</feature>
<gene>
    <name evidence="3" type="ORF">PBAH0796_LOCUS7067</name>
</gene>
<dbReference type="Pfam" id="PF00240">
    <property type="entry name" value="ubiquitin"/>
    <property type="match status" value="1"/>
</dbReference>
<dbReference type="InterPro" id="IPR029071">
    <property type="entry name" value="Ubiquitin-like_domsf"/>
</dbReference>
<dbReference type="SUPFAM" id="SSF54236">
    <property type="entry name" value="Ubiquitin-like"/>
    <property type="match status" value="1"/>
</dbReference>
<feature type="compositionally biased region" description="Basic and acidic residues" evidence="1">
    <location>
        <begin position="1"/>
        <end position="15"/>
    </location>
</feature>
<dbReference type="CDD" id="cd17039">
    <property type="entry name" value="Ubl_ubiquitin_like"/>
    <property type="match status" value="1"/>
</dbReference>
<evidence type="ECO:0000256" key="1">
    <source>
        <dbReference type="SAM" id="MobiDB-lite"/>
    </source>
</evidence>